<dbReference type="AlphaFoldDB" id="A0A0T5VUE4"/>
<dbReference type="Proteomes" id="UP000051950">
    <property type="component" value="Unassembled WGS sequence"/>
</dbReference>
<comment type="caution">
    <text evidence="1">The sequence shown here is derived from an EMBL/GenBank/DDBJ whole genome shotgun (WGS) entry which is preliminary data.</text>
</comment>
<sequence length="182" mass="21261">MNNNFKQDADAISSGWLNQIFAKALNNKSTLPFSIFSRPISQLKKDFTLTAEFQREILGYAYLVAIYLSPSAYKRERLLYYHTDQYFRTIPSEDFACRLMCKMKLIAVDNKFDQTAEQYMGLSMGIINRPQLREHYAVKFLDEKIYYNMKVKFGYADGKELAHVIVFRPIEKDTCTDQIINA</sequence>
<reference evidence="1 2" key="1">
    <citation type="submission" date="2015-11" db="EMBL/GenBank/DDBJ databases">
        <title>Sequence of Pedobacter ginsenosidimutans.</title>
        <authorList>
            <person name="Carson E."/>
            <person name="Keyser V."/>
            <person name="Newman J."/>
            <person name="Miller J."/>
        </authorList>
    </citation>
    <scope>NUCLEOTIDE SEQUENCE [LARGE SCALE GENOMIC DNA]</scope>
    <source>
        <strain evidence="1 2">KACC 14530</strain>
    </source>
</reference>
<organism evidence="1 2">
    <name type="scientific">Pedobacter ginsenosidimutans</name>
    <dbReference type="NCBI Taxonomy" id="687842"/>
    <lineage>
        <taxon>Bacteria</taxon>
        <taxon>Pseudomonadati</taxon>
        <taxon>Bacteroidota</taxon>
        <taxon>Sphingobacteriia</taxon>
        <taxon>Sphingobacteriales</taxon>
        <taxon>Sphingobacteriaceae</taxon>
        <taxon>Pedobacter</taxon>
    </lineage>
</organism>
<proteinExistence type="predicted"/>
<dbReference type="RefSeq" id="WP_057930895.1">
    <property type="nucleotide sequence ID" value="NZ_LMZQ01000002.1"/>
</dbReference>
<name>A0A0T5VUE4_9SPHI</name>
<dbReference type="STRING" id="687842.ASU31_02860"/>
<gene>
    <name evidence="1" type="ORF">ASU31_02860</name>
</gene>
<dbReference type="EMBL" id="LMZQ01000002">
    <property type="protein sequence ID" value="KRT17500.1"/>
    <property type="molecule type" value="Genomic_DNA"/>
</dbReference>
<dbReference type="OrthoDB" id="9873232at2"/>
<protein>
    <submittedName>
        <fullName evidence="1">Uncharacterized protein</fullName>
    </submittedName>
</protein>
<accession>A0A0T5VUE4</accession>
<evidence type="ECO:0000313" key="1">
    <source>
        <dbReference type="EMBL" id="KRT17500.1"/>
    </source>
</evidence>
<evidence type="ECO:0000313" key="2">
    <source>
        <dbReference type="Proteomes" id="UP000051950"/>
    </source>
</evidence>
<keyword evidence="2" id="KW-1185">Reference proteome</keyword>